<feature type="compositionally biased region" description="Polar residues" evidence="7">
    <location>
        <begin position="482"/>
        <end position="491"/>
    </location>
</feature>
<dbReference type="InterPro" id="IPR051865">
    <property type="entry name" value="WD-repeat_CDT2_adapter"/>
</dbReference>
<feature type="region of interest" description="Disordered" evidence="7">
    <location>
        <begin position="528"/>
        <end position="551"/>
    </location>
</feature>
<proteinExistence type="inferred from homology"/>
<dbReference type="PRINTS" id="PR00320">
    <property type="entry name" value="GPROTEINBRPT"/>
</dbReference>
<feature type="repeat" description="WD" evidence="6">
    <location>
        <begin position="410"/>
        <end position="452"/>
    </location>
</feature>
<dbReference type="InterPro" id="IPR036322">
    <property type="entry name" value="WD40_repeat_dom_sf"/>
</dbReference>
<evidence type="ECO:0000256" key="2">
    <source>
        <dbReference type="ARBA" id="ARBA00022574"/>
    </source>
</evidence>
<sequence>MSSDAFALEHDSSAALPLALSFCKTIRNSHILAASDEDGYVGLYDTLNRDMAPLASCRERSGGAKICEWLAHKNAIFDVCWLKDESYILTASGDQSVSLHPIQLFMGTNIPAAYFDQIKIWNVETMKCVGTMKGHTGSVKSLCSHQSNPSKFAHASASCGEDHTEEFLNIFLLLCIFHLVGADLIVSGSRDGSFALWDIRNSSDSRNSDGEACLSSVAVVKEAHSASKMKRTRRGKAASMSITSVLYLKDDVSVATACAVDRRKCCMEFLAYLKMRTVCTLQLPAWTTGAFPIIQLTTNVCTSKSNFHLHLFNSICLYDVLHLDRGPMKTFTGCKIGSFYVKVNSDMSGHIFTILSMLSEFTSSSFTYMIPVMLLQSAISPDAAHILSGSSDGNAYIWRVRRPEANPVRLKGHEGEVTAVDWCSSEMGKIATSSDDLTVRVWEIKKDNCLSSRSPTTTRRRVTAMPEMECRKLLFVDPPPSDSTEVFSPSDASEERPDPHLSLQSRVVGLATPKSSKKRSFDLFENDITDMPKTPEATLHSPSSVLNPPASSKRTIKDYFLASSLS</sequence>
<dbReference type="InterPro" id="IPR019775">
    <property type="entry name" value="WD40_repeat_CS"/>
</dbReference>
<evidence type="ECO:0000256" key="1">
    <source>
        <dbReference type="ARBA" id="ARBA00004906"/>
    </source>
</evidence>
<name>A0A843W659_COLES</name>
<dbReference type="GO" id="GO:0030674">
    <property type="term" value="F:protein-macromolecule adaptor activity"/>
    <property type="evidence" value="ECO:0007669"/>
    <property type="project" value="TreeGrafter"/>
</dbReference>
<reference evidence="8" key="1">
    <citation type="submission" date="2017-07" db="EMBL/GenBank/DDBJ databases">
        <title>Taro Niue Genome Assembly and Annotation.</title>
        <authorList>
            <person name="Atibalentja N."/>
            <person name="Keating K."/>
            <person name="Fields C.J."/>
        </authorList>
    </citation>
    <scope>NUCLEOTIDE SEQUENCE</scope>
    <source>
        <strain evidence="8">Niue_2</strain>
        <tissue evidence="8">Leaf</tissue>
    </source>
</reference>
<keyword evidence="4" id="KW-0833">Ubl conjugation pathway</keyword>
<dbReference type="PANTHER" id="PTHR22852">
    <property type="entry name" value="LETHAL 2 DENTICLELESS PROTEIN RETINOIC ACID-REGULATED NUCLEAR MATRIX-ASSOCIATED PROTEIN"/>
    <property type="match status" value="1"/>
</dbReference>
<dbReference type="Gene3D" id="2.130.10.10">
    <property type="entry name" value="YVTN repeat-like/Quinoprotein amine dehydrogenase"/>
    <property type="match status" value="4"/>
</dbReference>
<dbReference type="InterPro" id="IPR020472">
    <property type="entry name" value="WD40_PAC1"/>
</dbReference>
<feature type="region of interest" description="Disordered" evidence="7">
    <location>
        <begin position="480"/>
        <end position="500"/>
    </location>
</feature>
<protein>
    <recommendedName>
        <fullName evidence="10">Denticleless protein-like protein</fullName>
    </recommendedName>
</protein>
<dbReference type="GO" id="GO:0005634">
    <property type="term" value="C:nucleus"/>
    <property type="evidence" value="ECO:0007669"/>
    <property type="project" value="TreeGrafter"/>
</dbReference>
<comment type="similarity">
    <text evidence="5">Belongs to the WD repeat cdt2 family.</text>
</comment>
<feature type="repeat" description="WD" evidence="6">
    <location>
        <begin position="378"/>
        <end position="408"/>
    </location>
</feature>
<dbReference type="Proteomes" id="UP000652761">
    <property type="component" value="Unassembled WGS sequence"/>
</dbReference>
<evidence type="ECO:0000256" key="4">
    <source>
        <dbReference type="ARBA" id="ARBA00022786"/>
    </source>
</evidence>
<dbReference type="PANTHER" id="PTHR22852:SF0">
    <property type="entry name" value="DENTICLELESS PROTEIN HOMOLOG"/>
    <property type="match status" value="1"/>
</dbReference>
<accession>A0A843W659</accession>
<organism evidence="8 9">
    <name type="scientific">Colocasia esculenta</name>
    <name type="common">Wild taro</name>
    <name type="synonym">Arum esculentum</name>
    <dbReference type="NCBI Taxonomy" id="4460"/>
    <lineage>
        <taxon>Eukaryota</taxon>
        <taxon>Viridiplantae</taxon>
        <taxon>Streptophyta</taxon>
        <taxon>Embryophyta</taxon>
        <taxon>Tracheophyta</taxon>
        <taxon>Spermatophyta</taxon>
        <taxon>Magnoliopsida</taxon>
        <taxon>Liliopsida</taxon>
        <taxon>Araceae</taxon>
        <taxon>Aroideae</taxon>
        <taxon>Colocasieae</taxon>
        <taxon>Colocasia</taxon>
    </lineage>
</organism>
<dbReference type="SUPFAM" id="SSF50978">
    <property type="entry name" value="WD40 repeat-like"/>
    <property type="match status" value="1"/>
</dbReference>
<feature type="compositionally biased region" description="Polar residues" evidence="7">
    <location>
        <begin position="540"/>
        <end position="551"/>
    </location>
</feature>
<keyword evidence="9" id="KW-1185">Reference proteome</keyword>
<dbReference type="SMART" id="SM00320">
    <property type="entry name" value="WD40"/>
    <property type="match status" value="5"/>
</dbReference>
<dbReference type="PROSITE" id="PS00678">
    <property type="entry name" value="WD_REPEATS_1"/>
    <property type="match status" value="1"/>
</dbReference>
<evidence type="ECO:0000256" key="7">
    <source>
        <dbReference type="SAM" id="MobiDB-lite"/>
    </source>
</evidence>
<comment type="caution">
    <text evidence="8">The sequence shown here is derived from an EMBL/GenBank/DDBJ whole genome shotgun (WGS) entry which is preliminary data.</text>
</comment>
<dbReference type="PROSITE" id="PS50294">
    <property type="entry name" value="WD_REPEATS_REGION"/>
    <property type="match status" value="1"/>
</dbReference>
<keyword evidence="3" id="KW-0677">Repeat</keyword>
<dbReference type="GO" id="GO:0043161">
    <property type="term" value="P:proteasome-mediated ubiquitin-dependent protein catabolic process"/>
    <property type="evidence" value="ECO:0007669"/>
    <property type="project" value="TreeGrafter"/>
</dbReference>
<comment type="pathway">
    <text evidence="1">Protein modification; protein ubiquitination.</text>
</comment>
<dbReference type="EMBL" id="NMUH01003293">
    <property type="protein sequence ID" value="MQM04839.1"/>
    <property type="molecule type" value="Genomic_DNA"/>
</dbReference>
<dbReference type="Pfam" id="PF00400">
    <property type="entry name" value="WD40"/>
    <property type="match status" value="4"/>
</dbReference>
<evidence type="ECO:0000313" key="8">
    <source>
        <dbReference type="EMBL" id="MQM04839.1"/>
    </source>
</evidence>
<dbReference type="OrthoDB" id="2096344at2759"/>
<dbReference type="InterPro" id="IPR015943">
    <property type="entry name" value="WD40/YVTN_repeat-like_dom_sf"/>
</dbReference>
<evidence type="ECO:0000256" key="6">
    <source>
        <dbReference type="PROSITE-ProRule" id="PRU00221"/>
    </source>
</evidence>
<gene>
    <name evidence="8" type="ORF">Taro_037644</name>
</gene>
<dbReference type="PROSITE" id="PS50082">
    <property type="entry name" value="WD_REPEATS_2"/>
    <property type="match status" value="3"/>
</dbReference>
<evidence type="ECO:0000256" key="5">
    <source>
        <dbReference type="ARBA" id="ARBA00038344"/>
    </source>
</evidence>
<dbReference type="AlphaFoldDB" id="A0A843W659"/>
<evidence type="ECO:0008006" key="10">
    <source>
        <dbReference type="Google" id="ProtNLM"/>
    </source>
</evidence>
<evidence type="ECO:0000256" key="3">
    <source>
        <dbReference type="ARBA" id="ARBA00022737"/>
    </source>
</evidence>
<evidence type="ECO:0000313" key="9">
    <source>
        <dbReference type="Proteomes" id="UP000652761"/>
    </source>
</evidence>
<keyword evidence="2 6" id="KW-0853">WD repeat</keyword>
<dbReference type="InterPro" id="IPR001680">
    <property type="entry name" value="WD40_rpt"/>
</dbReference>
<feature type="repeat" description="WD" evidence="6">
    <location>
        <begin position="184"/>
        <end position="207"/>
    </location>
</feature>